<sequence length="198" mass="22655">MIKKLKPIWFLLALSPAVYLVYLIITNGLGPDPAKTVVEFLGIWALRFLWIALSLTPLKLITGNGQFISIRRMMGLYAFFYVCLHLTAYLLFMLGLQWSNLWEDILERPYITVGFAAWLVLLPLAITSTNKMIRRLGKKWKQLHKGVYLAACLAALHFIWLAKSNLLEPIVYLTILILLFALRFIKKTSKAKTVVADN</sequence>
<evidence type="ECO:0000256" key="7">
    <source>
        <dbReference type="ARBA" id="ARBA00023136"/>
    </source>
</evidence>
<feature type="transmembrane region" description="Helical" evidence="8">
    <location>
        <begin position="110"/>
        <end position="126"/>
    </location>
</feature>
<dbReference type="PANTHER" id="PTHR36964:SF1">
    <property type="entry name" value="PROTEIN-METHIONINE-SULFOXIDE REDUCTASE HEME-BINDING SUBUNIT MSRQ"/>
    <property type="match status" value="1"/>
</dbReference>
<feature type="transmembrane region" description="Helical" evidence="8">
    <location>
        <begin position="7"/>
        <end position="25"/>
    </location>
</feature>
<accession>A0ABT5U9Y2</accession>
<evidence type="ECO:0000256" key="6">
    <source>
        <dbReference type="ARBA" id="ARBA00023004"/>
    </source>
</evidence>
<organism evidence="10 11">
    <name type="scientific">Spartinivicinus poritis</name>
    <dbReference type="NCBI Taxonomy" id="2994640"/>
    <lineage>
        <taxon>Bacteria</taxon>
        <taxon>Pseudomonadati</taxon>
        <taxon>Pseudomonadota</taxon>
        <taxon>Gammaproteobacteria</taxon>
        <taxon>Oceanospirillales</taxon>
        <taxon>Zooshikellaceae</taxon>
        <taxon>Spartinivicinus</taxon>
    </lineage>
</organism>
<dbReference type="PANTHER" id="PTHR36964">
    <property type="entry name" value="PROTEIN-METHIONINE-SULFOXIDE REDUCTASE HEME-BINDING SUBUNIT MSRQ"/>
    <property type="match status" value="1"/>
</dbReference>
<comment type="subunit">
    <text evidence="8">Heterodimer of a catalytic subunit (MsrP) and a heme-binding subunit (MsrQ).</text>
</comment>
<evidence type="ECO:0000256" key="3">
    <source>
        <dbReference type="ARBA" id="ARBA00022617"/>
    </source>
</evidence>
<dbReference type="InterPro" id="IPR013130">
    <property type="entry name" value="Fe3_Rdtase_TM_dom"/>
</dbReference>
<keyword evidence="11" id="KW-1185">Reference proteome</keyword>
<proteinExistence type="inferred from homology"/>
<evidence type="ECO:0000256" key="8">
    <source>
        <dbReference type="HAMAP-Rule" id="MF_01207"/>
    </source>
</evidence>
<comment type="function">
    <text evidence="8">Part of the MsrPQ system that repairs oxidized periplasmic proteins containing methionine sulfoxide residues (Met-O), using respiratory chain electrons. Thus protects these proteins from oxidative-stress damage caused by reactive species of oxygen and chlorine generated by the host defense mechanisms. MsrPQ is essential for the maintenance of envelope integrity under bleach stress, rescuing a wide series of structurally unrelated periplasmic proteins from methionine oxidation. MsrQ provides electrons for reduction to the reductase catalytic subunit MsrP, using the quinone pool of the respiratory chain.</text>
</comment>
<comment type="subcellular location">
    <subcellularLocation>
        <location evidence="8">Cell membrane</location>
        <topology evidence="8">Multi-pass membrane protein</topology>
    </subcellularLocation>
    <subcellularLocation>
        <location evidence="1">Membrane</location>
        <topology evidence="1">Multi-pass membrane protein</topology>
    </subcellularLocation>
</comment>
<keyword evidence="8" id="KW-1003">Cell membrane</keyword>
<dbReference type="EMBL" id="JAPMOU010000017">
    <property type="protein sequence ID" value="MDE1463190.1"/>
    <property type="molecule type" value="Genomic_DNA"/>
</dbReference>
<evidence type="ECO:0000313" key="11">
    <source>
        <dbReference type="Proteomes" id="UP001528823"/>
    </source>
</evidence>
<feature type="transmembrane region" description="Helical" evidence="8">
    <location>
        <begin position="146"/>
        <end position="163"/>
    </location>
</feature>
<keyword evidence="8" id="KW-0288">FMN</keyword>
<feature type="transmembrane region" description="Helical" evidence="8">
    <location>
        <begin position="76"/>
        <end position="98"/>
    </location>
</feature>
<comment type="caution">
    <text evidence="10">The sequence shown here is derived from an EMBL/GenBank/DDBJ whole genome shotgun (WGS) entry which is preliminary data.</text>
</comment>
<evidence type="ECO:0000313" key="10">
    <source>
        <dbReference type="EMBL" id="MDE1463190.1"/>
    </source>
</evidence>
<gene>
    <name evidence="8" type="primary">msrQ</name>
    <name evidence="10" type="ORF">ORQ98_14575</name>
</gene>
<keyword evidence="2 8" id="KW-0813">Transport</keyword>
<evidence type="ECO:0000259" key="9">
    <source>
        <dbReference type="Pfam" id="PF01794"/>
    </source>
</evidence>
<keyword evidence="8" id="KW-0479">Metal-binding</keyword>
<keyword evidence="8" id="KW-0249">Electron transport</keyword>
<feature type="transmembrane region" description="Helical" evidence="8">
    <location>
        <begin position="169"/>
        <end position="185"/>
    </location>
</feature>
<dbReference type="RefSeq" id="WP_274689532.1">
    <property type="nucleotide sequence ID" value="NZ_JAPMOU010000017.1"/>
</dbReference>
<evidence type="ECO:0000256" key="2">
    <source>
        <dbReference type="ARBA" id="ARBA00022448"/>
    </source>
</evidence>
<keyword evidence="6 8" id="KW-0408">Iron</keyword>
<dbReference type="HAMAP" id="MF_01207">
    <property type="entry name" value="MsrQ"/>
    <property type="match status" value="1"/>
</dbReference>
<reference evidence="10 11" key="1">
    <citation type="submission" date="2022-11" db="EMBL/GenBank/DDBJ databases">
        <title>Spartinivicinus poritis sp. nov., isolated from scleractinian coral Porites lutea.</title>
        <authorList>
            <person name="Zhang G."/>
            <person name="Cai L."/>
            <person name="Wei Q."/>
        </authorList>
    </citation>
    <scope>NUCLEOTIDE SEQUENCE [LARGE SCALE GENOMIC DNA]</scope>
    <source>
        <strain evidence="10 11">A2-2</strain>
    </source>
</reference>
<feature type="transmembrane region" description="Helical" evidence="8">
    <location>
        <begin position="37"/>
        <end position="55"/>
    </location>
</feature>
<keyword evidence="4 8" id="KW-0812">Transmembrane</keyword>
<protein>
    <recommendedName>
        <fullName evidence="8">Protein-methionine-sulfoxide reductase heme-binding subunit MsrQ</fullName>
    </recommendedName>
    <alternativeName>
        <fullName evidence="8">Flavocytochrome MsrQ</fullName>
    </alternativeName>
</protein>
<keyword evidence="5 8" id="KW-1133">Transmembrane helix</keyword>
<evidence type="ECO:0000256" key="4">
    <source>
        <dbReference type="ARBA" id="ARBA00022692"/>
    </source>
</evidence>
<dbReference type="Pfam" id="PF01794">
    <property type="entry name" value="Ferric_reduct"/>
    <property type="match status" value="1"/>
</dbReference>
<comment type="cofactor">
    <cofactor evidence="8">
        <name>heme b</name>
        <dbReference type="ChEBI" id="CHEBI:60344"/>
    </cofactor>
    <text evidence="8">Binds 1 heme b (iron(II)-protoporphyrin IX) group per subunit.</text>
</comment>
<dbReference type="InterPro" id="IPR022837">
    <property type="entry name" value="MsrQ-like"/>
</dbReference>
<feature type="domain" description="Ferric oxidoreductase" evidence="9">
    <location>
        <begin position="41"/>
        <end position="154"/>
    </location>
</feature>
<comment type="cofactor">
    <cofactor evidence="8">
        <name>FMN</name>
        <dbReference type="ChEBI" id="CHEBI:58210"/>
    </cofactor>
    <text evidence="8">Binds 1 FMN per subunit.</text>
</comment>
<dbReference type="Proteomes" id="UP001528823">
    <property type="component" value="Unassembled WGS sequence"/>
</dbReference>
<keyword evidence="3 8" id="KW-0349">Heme</keyword>
<evidence type="ECO:0000256" key="5">
    <source>
        <dbReference type="ARBA" id="ARBA00022989"/>
    </source>
</evidence>
<name>A0ABT5U9Y2_9GAMM</name>
<keyword evidence="8" id="KW-0285">Flavoprotein</keyword>
<comment type="similarity">
    <text evidence="8">Belongs to the MsrQ family.</text>
</comment>
<keyword evidence="7 8" id="KW-0472">Membrane</keyword>
<evidence type="ECO:0000256" key="1">
    <source>
        <dbReference type="ARBA" id="ARBA00004141"/>
    </source>
</evidence>